<evidence type="ECO:0000256" key="2">
    <source>
        <dbReference type="ARBA" id="ARBA00022527"/>
    </source>
</evidence>
<feature type="domain" description="Protein kinase" evidence="17">
    <location>
        <begin position="257"/>
        <end position="534"/>
    </location>
</feature>
<gene>
    <name evidence="19" type="ORF">COLO4_25683</name>
</gene>
<dbReference type="InterPro" id="IPR001245">
    <property type="entry name" value="Ser-Thr/Tyr_kinase_cat_dom"/>
</dbReference>
<dbReference type="Gene3D" id="1.10.510.10">
    <property type="entry name" value="Transferase(Phosphotransferase) domain 1"/>
    <property type="match status" value="1"/>
</dbReference>
<dbReference type="InterPro" id="IPR011009">
    <property type="entry name" value="Kinase-like_dom_sf"/>
</dbReference>
<dbReference type="PROSITE" id="PS51473">
    <property type="entry name" value="GNK2"/>
    <property type="match status" value="2"/>
</dbReference>
<evidence type="ECO:0000256" key="7">
    <source>
        <dbReference type="ARBA" id="ARBA00022737"/>
    </source>
</evidence>
<keyword evidence="4" id="KW-0808">Transferase</keyword>
<keyword evidence="9" id="KW-0418">Kinase</keyword>
<dbReference type="InterPro" id="IPR038408">
    <property type="entry name" value="GNK2_sf"/>
</dbReference>
<dbReference type="CDD" id="cd23509">
    <property type="entry name" value="Gnk2-like"/>
    <property type="match status" value="2"/>
</dbReference>
<evidence type="ECO:0000256" key="16">
    <source>
        <dbReference type="SAM" id="SignalP"/>
    </source>
</evidence>
<keyword evidence="10 15" id="KW-0067">ATP-binding</keyword>
<dbReference type="STRING" id="93759.A0A1R3I0E6"/>
<dbReference type="GO" id="GO:0005886">
    <property type="term" value="C:plasma membrane"/>
    <property type="evidence" value="ECO:0007669"/>
    <property type="project" value="TreeGrafter"/>
</dbReference>
<dbReference type="FunFam" id="3.30.200.20:FF:000142">
    <property type="entry name" value="Cysteine-rich receptor-like protein kinase 10"/>
    <property type="match status" value="1"/>
</dbReference>
<feature type="signal peptide" evidence="16">
    <location>
        <begin position="1"/>
        <end position="23"/>
    </location>
</feature>
<evidence type="ECO:0000256" key="12">
    <source>
        <dbReference type="ARBA" id="ARBA00023136"/>
    </source>
</evidence>
<keyword evidence="12" id="KW-0472">Membrane</keyword>
<evidence type="ECO:0000256" key="13">
    <source>
        <dbReference type="ARBA" id="ARBA00023170"/>
    </source>
</evidence>
<dbReference type="Pfam" id="PF07714">
    <property type="entry name" value="PK_Tyr_Ser-Thr"/>
    <property type="match status" value="1"/>
</dbReference>
<keyword evidence="8 15" id="KW-0547">Nucleotide-binding</keyword>
<dbReference type="GO" id="GO:0005524">
    <property type="term" value="F:ATP binding"/>
    <property type="evidence" value="ECO:0007669"/>
    <property type="project" value="UniProtKB-UniRule"/>
</dbReference>
<protein>
    <recommendedName>
        <fullName evidence="21">Protein kinase domain-containing protein</fullName>
    </recommendedName>
</protein>
<dbReference type="Gene3D" id="3.30.200.20">
    <property type="entry name" value="Phosphorylase Kinase, domain 1"/>
    <property type="match status" value="1"/>
</dbReference>
<dbReference type="InterPro" id="IPR002902">
    <property type="entry name" value="GNK2"/>
</dbReference>
<dbReference type="OrthoDB" id="4062651at2759"/>
<dbReference type="Pfam" id="PF01657">
    <property type="entry name" value="Stress-antifung"/>
    <property type="match status" value="2"/>
</dbReference>
<dbReference type="Proteomes" id="UP000187203">
    <property type="component" value="Unassembled WGS sequence"/>
</dbReference>
<dbReference type="SUPFAM" id="SSF56112">
    <property type="entry name" value="Protein kinase-like (PK-like)"/>
    <property type="match status" value="1"/>
</dbReference>
<evidence type="ECO:0000313" key="19">
    <source>
        <dbReference type="EMBL" id="OMO76062.1"/>
    </source>
</evidence>
<accession>A0A1R3I0E6</accession>
<reference evidence="20" key="1">
    <citation type="submission" date="2013-09" db="EMBL/GenBank/DDBJ databases">
        <title>Corchorus olitorius genome sequencing.</title>
        <authorList>
            <person name="Alam M."/>
            <person name="Haque M.S."/>
            <person name="Islam M.S."/>
            <person name="Emdad E.M."/>
            <person name="Islam M.M."/>
            <person name="Ahmed B."/>
            <person name="Halim A."/>
            <person name="Hossen Q.M.M."/>
            <person name="Hossain M.Z."/>
            <person name="Ahmed R."/>
            <person name="Khan M.M."/>
            <person name="Islam R."/>
            <person name="Rashid M.M."/>
            <person name="Khan S.A."/>
            <person name="Rahman M.S."/>
            <person name="Alam M."/>
            <person name="Yahiya A.S."/>
            <person name="Khan M.S."/>
            <person name="Azam M.S."/>
            <person name="Haque T."/>
            <person name="Lashkar M.Z.H."/>
            <person name="Akhand A.I."/>
            <person name="Morshed G."/>
            <person name="Roy S."/>
            <person name="Uddin K.S."/>
            <person name="Rabeya T."/>
            <person name="Hossain A.S."/>
            <person name="Chowdhury A."/>
            <person name="Snigdha A.R."/>
            <person name="Mortoza M.S."/>
            <person name="Matin S.A."/>
            <person name="Hoque S.M.E."/>
            <person name="Islam M.K."/>
            <person name="Roy D.K."/>
            <person name="Haider R."/>
            <person name="Moosa M.M."/>
            <person name="Elias S.M."/>
            <person name="Hasan A.M."/>
            <person name="Jahan S."/>
            <person name="Shafiuddin M."/>
            <person name="Mahmood N."/>
            <person name="Shommy N.S."/>
        </authorList>
    </citation>
    <scope>NUCLEOTIDE SEQUENCE [LARGE SCALE GENOMIC DNA]</scope>
    <source>
        <strain evidence="20">cv. O-4</strain>
    </source>
</reference>
<evidence type="ECO:0000256" key="11">
    <source>
        <dbReference type="ARBA" id="ARBA00022989"/>
    </source>
</evidence>
<feature type="domain" description="Gnk2-homologous" evidence="18">
    <location>
        <begin position="136"/>
        <end position="240"/>
    </location>
</feature>
<dbReference type="Gene3D" id="3.30.430.20">
    <property type="entry name" value="Gnk2 domain, C-X8-C-X2-C motif"/>
    <property type="match status" value="2"/>
</dbReference>
<evidence type="ECO:0000313" key="20">
    <source>
        <dbReference type="Proteomes" id="UP000187203"/>
    </source>
</evidence>
<keyword evidence="6 16" id="KW-0732">Signal</keyword>
<keyword evidence="7" id="KW-0677">Repeat</keyword>
<evidence type="ECO:0000256" key="14">
    <source>
        <dbReference type="ARBA" id="ARBA00023180"/>
    </source>
</evidence>
<evidence type="ECO:0000256" key="1">
    <source>
        <dbReference type="ARBA" id="ARBA00004167"/>
    </source>
</evidence>
<keyword evidence="2" id="KW-0723">Serine/threonine-protein kinase</keyword>
<keyword evidence="20" id="KW-1185">Reference proteome</keyword>
<feature type="binding site" evidence="15">
    <location>
        <position position="285"/>
    </location>
    <ligand>
        <name>ATP</name>
        <dbReference type="ChEBI" id="CHEBI:30616"/>
    </ligand>
</feature>
<evidence type="ECO:0000256" key="5">
    <source>
        <dbReference type="ARBA" id="ARBA00022692"/>
    </source>
</evidence>
<dbReference type="FunFam" id="3.30.430.20:FF:000003">
    <property type="entry name" value="Cysteine-rich RLK (RECEPTOR-like protein kinase) 10"/>
    <property type="match status" value="1"/>
</dbReference>
<keyword evidence="3" id="KW-0597">Phosphoprotein</keyword>
<proteinExistence type="predicted"/>
<dbReference type="GO" id="GO:0009737">
    <property type="term" value="P:response to abscisic acid"/>
    <property type="evidence" value="ECO:0007669"/>
    <property type="project" value="UniProtKB-ARBA"/>
</dbReference>
<dbReference type="FunFam" id="1.10.510.10:FF:000343">
    <property type="entry name" value="Cysteine-rich receptor-like protein kinase 28"/>
    <property type="match status" value="1"/>
</dbReference>
<feature type="domain" description="Gnk2-homologous" evidence="18">
    <location>
        <begin position="26"/>
        <end position="130"/>
    </location>
</feature>
<organism evidence="19 20">
    <name type="scientific">Corchorus olitorius</name>
    <dbReference type="NCBI Taxonomy" id="93759"/>
    <lineage>
        <taxon>Eukaryota</taxon>
        <taxon>Viridiplantae</taxon>
        <taxon>Streptophyta</taxon>
        <taxon>Embryophyta</taxon>
        <taxon>Tracheophyta</taxon>
        <taxon>Spermatophyta</taxon>
        <taxon>Magnoliopsida</taxon>
        <taxon>eudicotyledons</taxon>
        <taxon>Gunneridae</taxon>
        <taxon>Pentapetalae</taxon>
        <taxon>rosids</taxon>
        <taxon>malvids</taxon>
        <taxon>Malvales</taxon>
        <taxon>Malvaceae</taxon>
        <taxon>Grewioideae</taxon>
        <taxon>Apeibeae</taxon>
        <taxon>Corchorus</taxon>
    </lineage>
</organism>
<evidence type="ECO:0000256" key="3">
    <source>
        <dbReference type="ARBA" id="ARBA00022553"/>
    </source>
</evidence>
<evidence type="ECO:0000256" key="15">
    <source>
        <dbReference type="PROSITE-ProRule" id="PRU10141"/>
    </source>
</evidence>
<keyword evidence="11" id="KW-1133">Transmembrane helix</keyword>
<dbReference type="InterPro" id="IPR017441">
    <property type="entry name" value="Protein_kinase_ATP_BS"/>
</dbReference>
<evidence type="ECO:0000259" key="17">
    <source>
        <dbReference type="PROSITE" id="PS50011"/>
    </source>
</evidence>
<keyword evidence="5" id="KW-0812">Transmembrane</keyword>
<comment type="caution">
    <text evidence="19">The sequence shown here is derived from an EMBL/GenBank/DDBJ whole genome shotgun (WGS) entry which is preliminary data.</text>
</comment>
<evidence type="ECO:0000256" key="4">
    <source>
        <dbReference type="ARBA" id="ARBA00022679"/>
    </source>
</evidence>
<evidence type="ECO:0008006" key="21">
    <source>
        <dbReference type="Google" id="ProtNLM"/>
    </source>
</evidence>
<dbReference type="CDD" id="cd14066">
    <property type="entry name" value="STKc_IRAK"/>
    <property type="match status" value="1"/>
</dbReference>
<name>A0A1R3I0E6_9ROSI</name>
<dbReference type="PANTHER" id="PTHR27002">
    <property type="entry name" value="RECEPTOR-LIKE SERINE/THREONINE-PROTEIN KINASE SD1-8"/>
    <property type="match status" value="1"/>
</dbReference>
<keyword evidence="13" id="KW-0675">Receptor</keyword>
<dbReference type="PROSITE" id="PS50011">
    <property type="entry name" value="PROTEIN_KINASE_DOM"/>
    <property type="match status" value="1"/>
</dbReference>
<dbReference type="InterPro" id="IPR000719">
    <property type="entry name" value="Prot_kinase_dom"/>
</dbReference>
<keyword evidence="14" id="KW-0325">Glycoprotein</keyword>
<evidence type="ECO:0000256" key="8">
    <source>
        <dbReference type="ARBA" id="ARBA00022741"/>
    </source>
</evidence>
<dbReference type="GO" id="GO:0004674">
    <property type="term" value="F:protein serine/threonine kinase activity"/>
    <property type="evidence" value="ECO:0007669"/>
    <property type="project" value="UniProtKB-KW"/>
</dbReference>
<dbReference type="PANTHER" id="PTHR27002:SF980">
    <property type="entry name" value="CYSTEINE-RICH RECEPTOR-LIKE PROTEIN KINASE 10 ISOFORM X1"/>
    <property type="match status" value="1"/>
</dbReference>
<evidence type="ECO:0000256" key="6">
    <source>
        <dbReference type="ARBA" id="ARBA00022729"/>
    </source>
</evidence>
<evidence type="ECO:0000259" key="18">
    <source>
        <dbReference type="PROSITE" id="PS51473"/>
    </source>
</evidence>
<evidence type="ECO:0000256" key="9">
    <source>
        <dbReference type="ARBA" id="ARBA00022777"/>
    </source>
</evidence>
<dbReference type="PROSITE" id="PS00107">
    <property type="entry name" value="PROTEIN_KINASE_ATP"/>
    <property type="match status" value="1"/>
</dbReference>
<dbReference type="AlphaFoldDB" id="A0A1R3I0E6"/>
<evidence type="ECO:0000256" key="10">
    <source>
        <dbReference type="ARBA" id="ARBA00022840"/>
    </source>
</evidence>
<sequence>MVSLQFSMSCLITFTFLVTLTAAQKVVHHNCSDISGSFTRNSTYNANLNRLLSTFSSNISANDYGFYNISYGQGPDAANGIALCRGDVNSDVCLRCIKNATTELRNRCSNEKEAIIWYDYCMLRYTNRSIMGVMQLGPYFVMNNTNNVMVTDGDAFNQALSALLDILISNASSGNASGKFATGTLQKIKALVQCTPDLTAIQCGSCLYHCVFSRVRKSNVKLETNHEPNEPVEDHEISSAECIQYDFSIIRDATNDFSDANKLGQGGFGAVYKGKLSSGELIAVKRIATESGQGDVEFINEVQLMAQLQHRNLVRLLGFCLEGNERLLVYEFVPNASLDQFLFDPVKCANLDWEKRYKIIAGIARGLLYLHEDSRLRIIHRNLKASNVLLDAEMNPKISDFGMARLCPLDQTQSATSRIAGTYTGYMAPEYAMQGHFSAKSDVFSYGVLVLELLSGRENNAFDNGENVEDLLSYAWRNWKDGTAMDFVDDRLKDGSKDEQMRCIHIGLLCVQEDVAQRPNMASVVVMLTSHSITLPLPSPSAIFMNNNT</sequence>
<comment type="subcellular location">
    <subcellularLocation>
        <location evidence="1">Membrane</location>
        <topology evidence="1">Single-pass membrane protein</topology>
    </subcellularLocation>
</comment>
<feature type="chain" id="PRO_5010177944" description="Protein kinase domain-containing protein" evidence="16">
    <location>
        <begin position="24"/>
        <end position="549"/>
    </location>
</feature>
<dbReference type="EMBL" id="AWUE01019117">
    <property type="protein sequence ID" value="OMO76062.1"/>
    <property type="molecule type" value="Genomic_DNA"/>
</dbReference>